<keyword evidence="2" id="KW-0732">Signal</keyword>
<proteinExistence type="predicted"/>
<reference evidence="4" key="1">
    <citation type="journal article" date="2019" name="Int. J. Syst. Evol. Microbiol.">
        <title>The Global Catalogue of Microorganisms (GCM) 10K type strain sequencing project: providing services to taxonomists for standard genome sequencing and annotation.</title>
        <authorList>
            <consortium name="The Broad Institute Genomics Platform"/>
            <consortium name="The Broad Institute Genome Sequencing Center for Infectious Disease"/>
            <person name="Wu L."/>
            <person name="Ma J."/>
        </authorList>
    </citation>
    <scope>NUCLEOTIDE SEQUENCE [LARGE SCALE GENOMIC DNA]</scope>
    <source>
        <strain evidence="4">JCM 3146</strain>
    </source>
</reference>
<sequence>MLTRRSSIAVLLALLPATAAGLASGTAASAAPLCLPNACAHTHITLPGGGGDSGDGGGGGDGGGDGGGPGLGCPTVNDQVVCQPGGGAPAPAPHVPTIDVAYDARDNLELPVPRIGTAPSGRSYVRIKTGLWVDDVANKTAEAAVPGQHVVVTASQPVVTWNTGDGRTMTCDAATAGTPGDTDCAHVYDRSSASRPGGKYTITATIAYNVTWACDGPECDTAGGVFGQMTGPPGDLLLAVGEVQTESRPG</sequence>
<dbReference type="EMBL" id="BAAABM010000047">
    <property type="protein sequence ID" value="GAA0357028.1"/>
    <property type="molecule type" value="Genomic_DNA"/>
</dbReference>
<comment type="caution">
    <text evidence="3">The sequence shown here is derived from an EMBL/GenBank/DDBJ whole genome shotgun (WGS) entry which is preliminary data.</text>
</comment>
<evidence type="ECO:0000256" key="2">
    <source>
        <dbReference type="SAM" id="SignalP"/>
    </source>
</evidence>
<dbReference type="Proteomes" id="UP001501822">
    <property type="component" value="Unassembled WGS sequence"/>
</dbReference>
<feature type="region of interest" description="Disordered" evidence="1">
    <location>
        <begin position="50"/>
        <end position="72"/>
    </location>
</feature>
<keyword evidence="4" id="KW-1185">Reference proteome</keyword>
<dbReference type="RefSeq" id="WP_252802344.1">
    <property type="nucleotide sequence ID" value="NZ_BAAABM010000047.1"/>
</dbReference>
<evidence type="ECO:0000313" key="3">
    <source>
        <dbReference type="EMBL" id="GAA0357028.1"/>
    </source>
</evidence>
<name>A0ABP3H1E3_9ACTN</name>
<feature type="signal peptide" evidence="2">
    <location>
        <begin position="1"/>
        <end position="19"/>
    </location>
</feature>
<feature type="chain" id="PRO_5045784615" evidence="2">
    <location>
        <begin position="20"/>
        <end position="250"/>
    </location>
</feature>
<organism evidence="3 4">
    <name type="scientific">Actinoallomurus spadix</name>
    <dbReference type="NCBI Taxonomy" id="79912"/>
    <lineage>
        <taxon>Bacteria</taxon>
        <taxon>Bacillati</taxon>
        <taxon>Actinomycetota</taxon>
        <taxon>Actinomycetes</taxon>
        <taxon>Streptosporangiales</taxon>
        <taxon>Thermomonosporaceae</taxon>
        <taxon>Actinoallomurus</taxon>
    </lineage>
</organism>
<accession>A0ABP3H1E3</accession>
<feature type="compositionally biased region" description="Gly residues" evidence="1">
    <location>
        <begin position="50"/>
        <end position="71"/>
    </location>
</feature>
<protein>
    <submittedName>
        <fullName evidence="3">Uncharacterized protein</fullName>
    </submittedName>
</protein>
<evidence type="ECO:0000256" key="1">
    <source>
        <dbReference type="SAM" id="MobiDB-lite"/>
    </source>
</evidence>
<gene>
    <name evidence="3" type="ORF">GCM10010151_53360</name>
</gene>
<evidence type="ECO:0000313" key="4">
    <source>
        <dbReference type="Proteomes" id="UP001501822"/>
    </source>
</evidence>